<proteinExistence type="inferred from homology"/>
<comment type="cofactor">
    <cofactor evidence="13 14">
        <name>Fe cation</name>
        <dbReference type="ChEBI" id="CHEBI:24875"/>
    </cofactor>
    <text evidence="13 14">Binds 2 iron ions per subunit.</text>
</comment>
<evidence type="ECO:0000256" key="3">
    <source>
        <dbReference type="ARBA" id="ARBA00005286"/>
    </source>
</evidence>
<evidence type="ECO:0000313" key="15">
    <source>
        <dbReference type="EMBL" id="KAL3535668.1"/>
    </source>
</evidence>
<keyword evidence="6 14" id="KW-0963">Cytoplasm</keyword>
<dbReference type="PANTHER" id="PTHR12588">
    <property type="entry name" value="MYOINOSITOL OXYGENASE"/>
    <property type="match status" value="1"/>
</dbReference>
<gene>
    <name evidence="15" type="ORF">ACH5RR_004129</name>
</gene>
<dbReference type="AlphaFoldDB" id="A0ABD3AXB3"/>
<dbReference type="GO" id="GO:0019853">
    <property type="term" value="P:L-ascorbic acid biosynthetic process"/>
    <property type="evidence" value="ECO:0007669"/>
    <property type="project" value="UniProtKB-KW"/>
</dbReference>
<keyword evidence="10 13" id="KW-0408">Iron</keyword>
<comment type="pathway">
    <text evidence="2 14">Polyol metabolism; myo-inositol degradation into D-glucuronate; D-glucuronate from myo-inositol: step 1/1.</text>
</comment>
<dbReference type="EC" id="1.13.99.1" evidence="4 14"/>
<dbReference type="PANTHER" id="PTHR12588:SF0">
    <property type="entry name" value="INOSITOL OXYGENASE"/>
    <property type="match status" value="1"/>
</dbReference>
<evidence type="ECO:0000256" key="11">
    <source>
        <dbReference type="ARBA" id="ARBA00029668"/>
    </source>
</evidence>
<name>A0ABD3AXB3_9GENT</name>
<evidence type="ECO:0000256" key="7">
    <source>
        <dbReference type="ARBA" id="ARBA00022644"/>
    </source>
</evidence>
<accession>A0ABD3AXB3</accession>
<keyword evidence="16" id="KW-1185">Reference proteome</keyword>
<comment type="caution">
    <text evidence="15">The sequence shown here is derived from an EMBL/GenBank/DDBJ whole genome shotgun (WGS) entry which is preliminary data.</text>
</comment>
<dbReference type="GO" id="GO:0019310">
    <property type="term" value="P:inositol catabolic process"/>
    <property type="evidence" value="ECO:0007669"/>
    <property type="project" value="UniProtKB-UniRule"/>
</dbReference>
<dbReference type="Pfam" id="PF05153">
    <property type="entry name" value="MIOX"/>
    <property type="match status" value="1"/>
</dbReference>
<organism evidence="15 16">
    <name type="scientific">Cinchona calisaya</name>
    <dbReference type="NCBI Taxonomy" id="153742"/>
    <lineage>
        <taxon>Eukaryota</taxon>
        <taxon>Viridiplantae</taxon>
        <taxon>Streptophyta</taxon>
        <taxon>Embryophyta</taxon>
        <taxon>Tracheophyta</taxon>
        <taxon>Spermatophyta</taxon>
        <taxon>Magnoliopsida</taxon>
        <taxon>eudicotyledons</taxon>
        <taxon>Gunneridae</taxon>
        <taxon>Pentapetalae</taxon>
        <taxon>asterids</taxon>
        <taxon>lamiids</taxon>
        <taxon>Gentianales</taxon>
        <taxon>Rubiaceae</taxon>
        <taxon>Cinchonoideae</taxon>
        <taxon>Cinchoneae</taxon>
        <taxon>Cinchona</taxon>
    </lineage>
</organism>
<evidence type="ECO:0000256" key="9">
    <source>
        <dbReference type="ARBA" id="ARBA00023002"/>
    </source>
</evidence>
<comment type="subcellular location">
    <subcellularLocation>
        <location evidence="1 14">Cytoplasm</location>
    </subcellularLocation>
</comment>
<dbReference type="SUPFAM" id="SSF109604">
    <property type="entry name" value="HD-domain/PDEase-like"/>
    <property type="match status" value="1"/>
</dbReference>
<dbReference type="GO" id="GO:0046872">
    <property type="term" value="F:metal ion binding"/>
    <property type="evidence" value="ECO:0007669"/>
    <property type="project" value="UniProtKB-KW"/>
</dbReference>
<dbReference type="InterPro" id="IPR007828">
    <property type="entry name" value="Inositol_oxygenase"/>
</dbReference>
<evidence type="ECO:0000256" key="1">
    <source>
        <dbReference type="ARBA" id="ARBA00004496"/>
    </source>
</evidence>
<reference evidence="15 16" key="1">
    <citation type="submission" date="2024-11" db="EMBL/GenBank/DDBJ databases">
        <title>A near-complete genome assembly of Cinchona calisaya.</title>
        <authorList>
            <person name="Lian D.C."/>
            <person name="Zhao X.W."/>
            <person name="Wei L."/>
        </authorList>
    </citation>
    <scope>NUCLEOTIDE SEQUENCE [LARGE SCALE GENOMIC DNA]</scope>
    <source>
        <tissue evidence="15">Nenye</tissue>
    </source>
</reference>
<dbReference type="GO" id="GO:0005737">
    <property type="term" value="C:cytoplasm"/>
    <property type="evidence" value="ECO:0007669"/>
    <property type="project" value="UniProtKB-SubCell"/>
</dbReference>
<evidence type="ECO:0000256" key="4">
    <source>
        <dbReference type="ARBA" id="ARBA00011919"/>
    </source>
</evidence>
<evidence type="ECO:0000256" key="6">
    <source>
        <dbReference type="ARBA" id="ARBA00022490"/>
    </source>
</evidence>
<keyword evidence="8 13" id="KW-0479">Metal-binding</keyword>
<evidence type="ECO:0000256" key="2">
    <source>
        <dbReference type="ARBA" id="ARBA00005167"/>
    </source>
</evidence>
<dbReference type="GO" id="GO:0050113">
    <property type="term" value="F:inositol oxygenase activity"/>
    <property type="evidence" value="ECO:0007669"/>
    <property type="project" value="UniProtKB-UniRule"/>
</dbReference>
<keyword evidence="9 14" id="KW-0560">Oxidoreductase</keyword>
<comment type="catalytic activity">
    <reaction evidence="12 14">
        <text>myo-inositol + O2 = D-glucuronate + H2O + H(+)</text>
        <dbReference type="Rhea" id="RHEA:23696"/>
        <dbReference type="ChEBI" id="CHEBI:15377"/>
        <dbReference type="ChEBI" id="CHEBI:15378"/>
        <dbReference type="ChEBI" id="CHEBI:15379"/>
        <dbReference type="ChEBI" id="CHEBI:17268"/>
        <dbReference type="ChEBI" id="CHEBI:58720"/>
        <dbReference type="EC" id="1.13.99.1"/>
    </reaction>
</comment>
<evidence type="ECO:0000256" key="13">
    <source>
        <dbReference type="PIRSR" id="PIRSR607828-2"/>
    </source>
</evidence>
<sequence>MGGSVLGRIGPIVYELTNFCGPSDGPNSNRDSSIIIIIFIPNTKMAQIWFFEKNPDYKNPNFNTKLGIYAENCGLDNIIVSWGHDEYLYLLSHTYLVAKGNNSTLPPTALFIIRFHSFYALHTVEIMSKVKINLEEVKPYYVSLIEKYCPAKLKW</sequence>
<keyword evidence="7" id="KW-0060">Ascorbate biosynthesis</keyword>
<protein>
    <recommendedName>
        <fullName evidence="5 14">Inositol oxygenase</fullName>
        <ecNumber evidence="4 14">1.13.99.1</ecNumber>
    </recommendedName>
    <alternativeName>
        <fullName evidence="11 14">Myo-inositol oxygenase</fullName>
    </alternativeName>
</protein>
<dbReference type="Proteomes" id="UP001630127">
    <property type="component" value="Unassembled WGS sequence"/>
</dbReference>
<evidence type="ECO:0000256" key="8">
    <source>
        <dbReference type="ARBA" id="ARBA00022723"/>
    </source>
</evidence>
<feature type="binding site" evidence="13">
    <location>
        <position position="116"/>
    </location>
    <ligand>
        <name>Fe cation</name>
        <dbReference type="ChEBI" id="CHEBI:24875"/>
        <label>1</label>
    </ligand>
</feature>
<dbReference type="EMBL" id="JBJUIK010000002">
    <property type="protein sequence ID" value="KAL3535668.1"/>
    <property type="molecule type" value="Genomic_DNA"/>
</dbReference>
<evidence type="ECO:0000256" key="14">
    <source>
        <dbReference type="RuleBase" id="RU367039"/>
    </source>
</evidence>
<evidence type="ECO:0000256" key="10">
    <source>
        <dbReference type="ARBA" id="ARBA00023004"/>
    </source>
</evidence>
<evidence type="ECO:0000256" key="12">
    <source>
        <dbReference type="ARBA" id="ARBA00048271"/>
    </source>
</evidence>
<evidence type="ECO:0000313" key="16">
    <source>
        <dbReference type="Proteomes" id="UP001630127"/>
    </source>
</evidence>
<comment type="similarity">
    <text evidence="3 14">Belongs to the myo-inositol oxygenase family.</text>
</comment>
<evidence type="ECO:0000256" key="5">
    <source>
        <dbReference type="ARBA" id="ARBA00019269"/>
    </source>
</evidence>
<feature type="binding site" evidence="13">
    <location>
        <position position="84"/>
    </location>
    <ligand>
        <name>Fe cation</name>
        <dbReference type="ChEBI" id="CHEBI:24875"/>
        <label>1</label>
    </ligand>
</feature>